<dbReference type="InterPro" id="IPR011990">
    <property type="entry name" value="TPR-like_helical_dom_sf"/>
</dbReference>
<organism evidence="2 3">
    <name type="scientific">Paractinoplanes atraurantiacus</name>
    <dbReference type="NCBI Taxonomy" id="1036182"/>
    <lineage>
        <taxon>Bacteria</taxon>
        <taxon>Bacillati</taxon>
        <taxon>Actinomycetota</taxon>
        <taxon>Actinomycetes</taxon>
        <taxon>Micromonosporales</taxon>
        <taxon>Micromonosporaceae</taxon>
        <taxon>Paractinoplanes</taxon>
    </lineage>
</organism>
<dbReference type="OrthoDB" id="3351163at2"/>
<dbReference type="Pfam" id="PF13424">
    <property type="entry name" value="TPR_12"/>
    <property type="match status" value="1"/>
</dbReference>
<feature type="compositionally biased region" description="Low complexity" evidence="1">
    <location>
        <begin position="325"/>
        <end position="350"/>
    </location>
</feature>
<protein>
    <submittedName>
        <fullName evidence="2">Tetratricopeptide repeat-containing protein</fullName>
    </submittedName>
</protein>
<feature type="compositionally biased region" description="Low complexity" evidence="1">
    <location>
        <begin position="294"/>
        <end position="313"/>
    </location>
</feature>
<dbReference type="AlphaFoldDB" id="A0A285K3C5"/>
<gene>
    <name evidence="2" type="ORF">SAMN05421748_13131</name>
</gene>
<sequence>MAPDAIDGQHGVVFEINALPQARKKAQDLAGAGDPEGARELLERAVESNRAALAEGDPELLAAMRDLATLRSQAGDPMSARRLLEEARAAAHRLAPSDPLAVMLAYDLGTVAEELGNRHVARTSFAEVTANGPAALGQDHWVVEHARAYLAAGTETAGAANEGAPPLITIPDAPPATSPIPAPPQKPIPPLPESNTPVPTPAPPLSASGAPLPPSNTPFPASGAPLPPSNTALPGPAAPLPPSKAPLLTSGTPISSAVVPGTSSRKSWIIAAAGILVGSVIAATAVLARPGEPAEPAAAPAASEAAAQVQTPTQAPPAAVPPAAPSARPATPSTAAARTGTTAATAAPSADRPQTSAPVATPPAKPVAPIPAAKTTTRIVAPAGGSKVPYPFDARFTVSAADVKATGTVVAVLVCVNGRCYLDGKVDIVEGVAAPYTIYLGSTKPEGTGVTWSLRLDRLTSATYNALLAEREARWADGSWGDKGTTMSRLNPTPVSAVSVIKTGA</sequence>
<feature type="compositionally biased region" description="Pro residues" evidence="1">
    <location>
        <begin position="314"/>
        <end position="324"/>
    </location>
</feature>
<dbReference type="SUPFAM" id="SSF48452">
    <property type="entry name" value="TPR-like"/>
    <property type="match status" value="1"/>
</dbReference>
<dbReference type="Proteomes" id="UP000219612">
    <property type="component" value="Unassembled WGS sequence"/>
</dbReference>
<reference evidence="2 3" key="1">
    <citation type="submission" date="2017-09" db="EMBL/GenBank/DDBJ databases">
        <authorList>
            <person name="Ehlers B."/>
            <person name="Leendertz F.H."/>
        </authorList>
    </citation>
    <scope>NUCLEOTIDE SEQUENCE [LARGE SCALE GENOMIC DNA]</scope>
    <source>
        <strain evidence="2 3">CGMCC 4.6857</strain>
    </source>
</reference>
<dbReference type="Gene3D" id="1.25.40.10">
    <property type="entry name" value="Tetratricopeptide repeat domain"/>
    <property type="match status" value="1"/>
</dbReference>
<evidence type="ECO:0000256" key="1">
    <source>
        <dbReference type="SAM" id="MobiDB-lite"/>
    </source>
</evidence>
<dbReference type="PRINTS" id="PR01217">
    <property type="entry name" value="PRICHEXTENSN"/>
</dbReference>
<accession>A0A285K3C5</accession>
<feature type="compositionally biased region" description="Pro residues" evidence="1">
    <location>
        <begin position="172"/>
        <end position="204"/>
    </location>
</feature>
<keyword evidence="3" id="KW-1185">Reference proteome</keyword>
<proteinExistence type="predicted"/>
<feature type="region of interest" description="Disordered" evidence="1">
    <location>
        <begin position="293"/>
        <end position="368"/>
    </location>
</feature>
<evidence type="ECO:0000313" key="3">
    <source>
        <dbReference type="Proteomes" id="UP000219612"/>
    </source>
</evidence>
<name>A0A285K3C5_9ACTN</name>
<dbReference type="EMBL" id="OBDY01000031">
    <property type="protein sequence ID" value="SNY67092.1"/>
    <property type="molecule type" value="Genomic_DNA"/>
</dbReference>
<evidence type="ECO:0000313" key="2">
    <source>
        <dbReference type="EMBL" id="SNY67092.1"/>
    </source>
</evidence>
<feature type="region of interest" description="Disordered" evidence="1">
    <location>
        <begin position="160"/>
        <end position="246"/>
    </location>
</feature>